<evidence type="ECO:0000313" key="3">
    <source>
        <dbReference type="Proteomes" id="UP000028582"/>
    </source>
</evidence>
<feature type="chain" id="PRO_5001754064" evidence="1">
    <location>
        <begin position="26"/>
        <end position="73"/>
    </location>
</feature>
<dbReference type="AlphaFoldDB" id="A0A081A8N3"/>
<feature type="signal peptide" evidence="1">
    <location>
        <begin position="1"/>
        <end position="25"/>
    </location>
</feature>
<sequence length="73" mass="7729">MKFSTALIVLTSAVAFLASPTASESEYCPNEEYPHKCRGPKSGECFNPATGAFQKGCSAGFKCNNGKCVYGKP</sequence>
<gene>
    <name evidence="2" type="ORF">F444_09126</name>
</gene>
<keyword evidence="1" id="KW-0732">Signal</keyword>
<dbReference type="EMBL" id="ANJA01001696">
    <property type="protein sequence ID" value="ETO75244.1"/>
    <property type="molecule type" value="Genomic_DNA"/>
</dbReference>
<organism evidence="2 3">
    <name type="scientific">Phytophthora nicotianae P1976</name>
    <dbReference type="NCBI Taxonomy" id="1317066"/>
    <lineage>
        <taxon>Eukaryota</taxon>
        <taxon>Sar</taxon>
        <taxon>Stramenopiles</taxon>
        <taxon>Oomycota</taxon>
        <taxon>Peronosporomycetes</taxon>
        <taxon>Peronosporales</taxon>
        <taxon>Peronosporaceae</taxon>
        <taxon>Phytophthora</taxon>
    </lineage>
</organism>
<reference evidence="2 3" key="1">
    <citation type="submission" date="2013-11" db="EMBL/GenBank/DDBJ databases">
        <title>The Genome Sequence of Phytophthora parasitica P1976.</title>
        <authorList>
            <consortium name="The Broad Institute Genomics Platform"/>
            <person name="Russ C."/>
            <person name="Tyler B."/>
            <person name="Panabieres F."/>
            <person name="Shan W."/>
            <person name="Tripathy S."/>
            <person name="Grunwald N."/>
            <person name="Machado M."/>
            <person name="Johnson C.S."/>
            <person name="Walker B."/>
            <person name="Young S."/>
            <person name="Zeng Q."/>
            <person name="Gargeya S."/>
            <person name="Fitzgerald M."/>
            <person name="Haas B."/>
            <person name="Abouelleil A."/>
            <person name="Allen A.W."/>
            <person name="Alvarado L."/>
            <person name="Arachchi H.M."/>
            <person name="Berlin A.M."/>
            <person name="Chapman S.B."/>
            <person name="Gainer-Dewar J."/>
            <person name="Goldberg J."/>
            <person name="Griggs A."/>
            <person name="Gujja S."/>
            <person name="Hansen M."/>
            <person name="Howarth C."/>
            <person name="Imamovic A."/>
            <person name="Ireland A."/>
            <person name="Larimer J."/>
            <person name="McCowan C."/>
            <person name="Murphy C."/>
            <person name="Pearson M."/>
            <person name="Poon T.W."/>
            <person name="Priest M."/>
            <person name="Roberts A."/>
            <person name="Saif S."/>
            <person name="Shea T."/>
            <person name="Sisk P."/>
            <person name="Sykes S."/>
            <person name="Wortman J."/>
            <person name="Nusbaum C."/>
            <person name="Birren B."/>
        </authorList>
    </citation>
    <scope>NUCLEOTIDE SEQUENCE [LARGE SCALE GENOMIC DNA]</scope>
    <source>
        <strain evidence="2 3">P1976</strain>
    </source>
</reference>
<accession>A0A081A8N3</accession>
<name>A0A081A8N3_PHYNI</name>
<proteinExistence type="predicted"/>
<dbReference type="Proteomes" id="UP000028582">
    <property type="component" value="Unassembled WGS sequence"/>
</dbReference>
<protein>
    <submittedName>
        <fullName evidence="2">Uncharacterized protein</fullName>
    </submittedName>
</protein>
<evidence type="ECO:0000256" key="1">
    <source>
        <dbReference type="SAM" id="SignalP"/>
    </source>
</evidence>
<comment type="caution">
    <text evidence="2">The sequence shown here is derived from an EMBL/GenBank/DDBJ whole genome shotgun (WGS) entry which is preliminary data.</text>
</comment>
<evidence type="ECO:0000313" key="2">
    <source>
        <dbReference type="EMBL" id="ETO75244.1"/>
    </source>
</evidence>